<dbReference type="AlphaFoldDB" id="A0A934VQK6"/>
<dbReference type="RefSeq" id="WP_200356662.1">
    <property type="nucleotide sequence ID" value="NZ_JAENIL010000030.1"/>
</dbReference>
<feature type="region of interest" description="Disordered" evidence="1">
    <location>
        <begin position="1"/>
        <end position="49"/>
    </location>
</feature>
<dbReference type="Proteomes" id="UP000617628">
    <property type="component" value="Unassembled WGS sequence"/>
</dbReference>
<sequence>MDSYLSGREQLGESKKSKDSLELSAPEAGLGQLAMPPAEDRAESEVCGEGGSKVSYVSEEGRVTKIVVTCKCGQITEIDCKYEE</sequence>
<feature type="compositionally biased region" description="Basic and acidic residues" evidence="1">
    <location>
        <begin position="10"/>
        <end position="21"/>
    </location>
</feature>
<evidence type="ECO:0000313" key="3">
    <source>
        <dbReference type="Proteomes" id="UP000617628"/>
    </source>
</evidence>
<accession>A0A934VQK6</accession>
<organism evidence="2 3">
    <name type="scientific">Pelagicoccus mobilis</name>
    <dbReference type="NCBI Taxonomy" id="415221"/>
    <lineage>
        <taxon>Bacteria</taxon>
        <taxon>Pseudomonadati</taxon>
        <taxon>Verrucomicrobiota</taxon>
        <taxon>Opitutia</taxon>
        <taxon>Puniceicoccales</taxon>
        <taxon>Pelagicoccaceae</taxon>
        <taxon>Pelagicoccus</taxon>
    </lineage>
</organism>
<gene>
    <name evidence="2" type="ORF">JIN87_16345</name>
</gene>
<proteinExistence type="predicted"/>
<keyword evidence="3" id="KW-1185">Reference proteome</keyword>
<comment type="caution">
    <text evidence="2">The sequence shown here is derived from an EMBL/GenBank/DDBJ whole genome shotgun (WGS) entry which is preliminary data.</text>
</comment>
<evidence type="ECO:0000256" key="1">
    <source>
        <dbReference type="SAM" id="MobiDB-lite"/>
    </source>
</evidence>
<evidence type="ECO:0000313" key="2">
    <source>
        <dbReference type="EMBL" id="MBK1878452.1"/>
    </source>
</evidence>
<name>A0A934VQK6_9BACT</name>
<protein>
    <submittedName>
        <fullName evidence="2">Uncharacterized protein</fullName>
    </submittedName>
</protein>
<dbReference type="EMBL" id="JAENIL010000030">
    <property type="protein sequence ID" value="MBK1878452.1"/>
    <property type="molecule type" value="Genomic_DNA"/>
</dbReference>
<reference evidence="2" key="1">
    <citation type="submission" date="2021-01" db="EMBL/GenBank/DDBJ databases">
        <title>Modified the classification status of verrucomicrobia.</title>
        <authorList>
            <person name="Feng X."/>
        </authorList>
    </citation>
    <scope>NUCLEOTIDE SEQUENCE</scope>
    <source>
        <strain evidence="2">KCTC 13126</strain>
    </source>
</reference>